<accession>A0A6G0SX11</accession>
<dbReference type="AlphaFoldDB" id="A0A6G0SX11"/>
<gene>
    <name evidence="1" type="ORF">AGLY_017457</name>
</gene>
<name>A0A6G0SX11_APHGL</name>
<comment type="caution">
    <text evidence="1">The sequence shown here is derived from an EMBL/GenBank/DDBJ whole genome shotgun (WGS) entry which is preliminary data.</text>
</comment>
<sequence length="250" mass="29664">MQKYAKQKHYDLSHHECIHLPTKSMCSEALRRVAIVLVKWWECAKKNVFWSAAVAFSRGADYRMLTKHIGLSFENQKLMMVSQLNISKSIKLNILKRKIEKIVSCKVEYCKLNITFYYLFIRYLPIVGTAVAVVPSEEEEALYIWSRPRTPPSHSFPVLRYEERAFSYAFYTRILTKLLKHERCSVDFEEFDGCRFIAYLTLNHDCLFFFTYFNFYIVVNMSDFEDDLLHIGGPPHKLRKIQHSAQKFWK</sequence>
<evidence type="ECO:0000313" key="1">
    <source>
        <dbReference type="EMBL" id="KAE9522197.1"/>
    </source>
</evidence>
<proteinExistence type="predicted"/>
<protein>
    <submittedName>
        <fullName evidence="1">Uncharacterized protein</fullName>
    </submittedName>
</protein>
<dbReference type="Proteomes" id="UP000475862">
    <property type="component" value="Unassembled WGS sequence"/>
</dbReference>
<evidence type="ECO:0000313" key="2">
    <source>
        <dbReference type="Proteomes" id="UP000475862"/>
    </source>
</evidence>
<organism evidence="1 2">
    <name type="scientific">Aphis glycines</name>
    <name type="common">Soybean aphid</name>
    <dbReference type="NCBI Taxonomy" id="307491"/>
    <lineage>
        <taxon>Eukaryota</taxon>
        <taxon>Metazoa</taxon>
        <taxon>Ecdysozoa</taxon>
        <taxon>Arthropoda</taxon>
        <taxon>Hexapoda</taxon>
        <taxon>Insecta</taxon>
        <taxon>Pterygota</taxon>
        <taxon>Neoptera</taxon>
        <taxon>Paraneoptera</taxon>
        <taxon>Hemiptera</taxon>
        <taxon>Sternorrhyncha</taxon>
        <taxon>Aphidomorpha</taxon>
        <taxon>Aphidoidea</taxon>
        <taxon>Aphididae</taxon>
        <taxon>Aphidini</taxon>
        <taxon>Aphis</taxon>
        <taxon>Aphis</taxon>
    </lineage>
</organism>
<keyword evidence="2" id="KW-1185">Reference proteome</keyword>
<reference evidence="1 2" key="1">
    <citation type="submission" date="2019-08" db="EMBL/GenBank/DDBJ databases">
        <title>The genome of the soybean aphid Biotype 1, its phylome, world population structure and adaptation to the North American continent.</title>
        <authorList>
            <person name="Giordano R."/>
            <person name="Donthu R.K."/>
            <person name="Hernandez A.G."/>
            <person name="Wright C.L."/>
            <person name="Zimin A.V."/>
        </authorList>
    </citation>
    <scope>NUCLEOTIDE SEQUENCE [LARGE SCALE GENOMIC DNA]</scope>
    <source>
        <tissue evidence="1">Whole aphids</tissue>
    </source>
</reference>
<dbReference type="EMBL" id="VYZN01001597">
    <property type="protein sequence ID" value="KAE9522197.1"/>
    <property type="molecule type" value="Genomic_DNA"/>
</dbReference>